<dbReference type="EC" id="6.3.4.19" evidence="6"/>
<accession>A0ABD4T8K5</accession>
<dbReference type="EMBL" id="JTHE03000104">
    <property type="protein sequence ID" value="MCM1984823.1"/>
    <property type="molecule type" value="Genomic_DNA"/>
</dbReference>
<evidence type="ECO:0000256" key="1">
    <source>
        <dbReference type="ARBA" id="ARBA00022598"/>
    </source>
</evidence>
<evidence type="ECO:0000313" key="8">
    <source>
        <dbReference type="EMBL" id="MCM1984823.1"/>
    </source>
</evidence>
<dbReference type="InterPro" id="IPR012795">
    <property type="entry name" value="tRNA_Ile_lys_synt_N"/>
</dbReference>
<dbReference type="Pfam" id="PF01171">
    <property type="entry name" value="ATP_bind_3"/>
    <property type="match status" value="1"/>
</dbReference>
<evidence type="ECO:0000259" key="7">
    <source>
        <dbReference type="Pfam" id="PF01171"/>
    </source>
</evidence>
<feature type="domain" description="tRNA(Ile)-lysidine/2-thiocytidine synthase N-terminal" evidence="7">
    <location>
        <begin position="26"/>
        <end position="201"/>
    </location>
</feature>
<protein>
    <recommendedName>
        <fullName evidence="6">tRNA(Ile)-lysidine synthase</fullName>
        <ecNumber evidence="6">6.3.4.19</ecNumber>
    </recommendedName>
    <alternativeName>
        <fullName evidence="6">tRNA(Ile)-2-lysyl-cytidine synthase</fullName>
    </alternativeName>
    <alternativeName>
        <fullName evidence="6">tRNA(Ile)-lysidine synthetase</fullName>
    </alternativeName>
</protein>
<comment type="function">
    <text evidence="6">Ligates lysine onto the cytidine present at position 34 of the AUA codon-specific tRNA(Ile) that contains the anticodon CAU, in an ATP-dependent manner. Cytidine is converted to lysidine, thus changing the amino acid specificity of the tRNA from methionine to isoleucine.</text>
</comment>
<dbReference type="GO" id="GO:0006400">
    <property type="term" value="P:tRNA modification"/>
    <property type="evidence" value="ECO:0007669"/>
    <property type="project" value="UniProtKB-UniRule"/>
</dbReference>
<comment type="similarity">
    <text evidence="6">Belongs to the tRNA(Ile)-lysidine synthase family.</text>
</comment>
<dbReference type="Gene3D" id="3.40.50.620">
    <property type="entry name" value="HUPs"/>
    <property type="match status" value="1"/>
</dbReference>
<dbReference type="SUPFAM" id="SSF52402">
    <property type="entry name" value="Adenine nucleotide alpha hydrolases-like"/>
    <property type="match status" value="1"/>
</dbReference>
<organism evidence="8 9">
    <name type="scientific">Lyngbya confervoides BDU141951</name>
    <dbReference type="NCBI Taxonomy" id="1574623"/>
    <lineage>
        <taxon>Bacteria</taxon>
        <taxon>Bacillati</taxon>
        <taxon>Cyanobacteriota</taxon>
        <taxon>Cyanophyceae</taxon>
        <taxon>Oscillatoriophycideae</taxon>
        <taxon>Oscillatoriales</taxon>
        <taxon>Microcoleaceae</taxon>
        <taxon>Lyngbya</taxon>
    </lineage>
</organism>
<dbReference type="Proteomes" id="UP000031561">
    <property type="component" value="Unassembled WGS sequence"/>
</dbReference>
<keyword evidence="3 6" id="KW-0547">Nucleotide-binding</keyword>
<sequence length="321" mass="37425">MVWTPLHAYLHTLLRQHPYLPPRSRLLLGFSGGQDSLCLLQLLRDLQPKWHWDLAIAHCDHRWPPDSHLNAQHVAQLAQTWQITLHSFLAPKRLKGEAEGRTWRYQVMSDLAQQQGYTHLVTAHTASDRAETLLYNLVRGSGMDGLQALLWQRKLTDIVTLVRPLLATTRAQTQTFCQELNLPIWNDSMNQDYHYRRNRLRLDVLPYLREHFNPQVDRAIAQTAELLQADVEYLEKQAQKLFIAALNPENVRQIDRQKLAEAPLSLQRRTLRLFLNPIPGLNYTKIEQVLQLLYGNHRDRTESLGGGWSAEVFHRWIQLIQ</sequence>
<feature type="binding site" evidence="6">
    <location>
        <begin position="31"/>
        <end position="36"/>
    </location>
    <ligand>
        <name>ATP</name>
        <dbReference type="ChEBI" id="CHEBI:30616"/>
    </ligand>
</feature>
<dbReference type="GO" id="GO:0032267">
    <property type="term" value="F:tRNA(Ile)-lysidine synthase activity"/>
    <property type="evidence" value="ECO:0007669"/>
    <property type="project" value="UniProtKB-EC"/>
</dbReference>
<dbReference type="SUPFAM" id="SSF82829">
    <property type="entry name" value="MesJ substrate recognition domain-like"/>
    <property type="match status" value="1"/>
</dbReference>
<evidence type="ECO:0000256" key="6">
    <source>
        <dbReference type="HAMAP-Rule" id="MF_01161"/>
    </source>
</evidence>
<keyword evidence="4 6" id="KW-0067">ATP-binding</keyword>
<reference evidence="8 9" key="1">
    <citation type="journal article" date="2015" name="Genome Announc.">
        <title>Draft Genome Sequence of Filamentous Marine Cyanobacterium Lyngbya confervoides Strain BDU141951.</title>
        <authorList>
            <person name="Chandrababunaidu M.M."/>
            <person name="Sen D."/>
            <person name="Tripathy S."/>
        </authorList>
    </citation>
    <scope>NUCLEOTIDE SEQUENCE [LARGE SCALE GENOMIC DNA]</scope>
    <source>
        <strain evidence="8 9">BDU141951</strain>
    </source>
</reference>
<evidence type="ECO:0000313" key="9">
    <source>
        <dbReference type="Proteomes" id="UP000031561"/>
    </source>
</evidence>
<dbReference type="PANTHER" id="PTHR43033">
    <property type="entry name" value="TRNA(ILE)-LYSIDINE SYNTHASE-RELATED"/>
    <property type="match status" value="1"/>
</dbReference>
<comment type="subcellular location">
    <subcellularLocation>
        <location evidence="6">Cytoplasm</location>
    </subcellularLocation>
</comment>
<keyword evidence="2 6" id="KW-0819">tRNA processing</keyword>
<dbReference type="RefSeq" id="WP_166277175.1">
    <property type="nucleotide sequence ID" value="NZ_JTHE03000104.1"/>
</dbReference>
<name>A0ABD4T8K5_9CYAN</name>
<dbReference type="AlphaFoldDB" id="A0ABD4T8K5"/>
<dbReference type="CDD" id="cd01992">
    <property type="entry name" value="TilS_N"/>
    <property type="match status" value="1"/>
</dbReference>
<dbReference type="InterPro" id="IPR011063">
    <property type="entry name" value="TilS/TtcA_N"/>
</dbReference>
<proteinExistence type="inferred from homology"/>
<evidence type="ECO:0000256" key="3">
    <source>
        <dbReference type="ARBA" id="ARBA00022741"/>
    </source>
</evidence>
<dbReference type="HAMAP" id="MF_01161">
    <property type="entry name" value="tRNA_Ile_lys_synt"/>
    <property type="match status" value="1"/>
</dbReference>
<evidence type="ECO:0000256" key="4">
    <source>
        <dbReference type="ARBA" id="ARBA00022840"/>
    </source>
</evidence>
<dbReference type="Gene3D" id="1.20.59.20">
    <property type="match status" value="1"/>
</dbReference>
<dbReference type="InterPro" id="IPR012094">
    <property type="entry name" value="tRNA_Ile_lys_synt"/>
</dbReference>
<keyword evidence="6" id="KW-0963">Cytoplasm</keyword>
<dbReference type="NCBIfam" id="TIGR02432">
    <property type="entry name" value="lysidine_TilS_N"/>
    <property type="match status" value="1"/>
</dbReference>
<comment type="catalytic activity">
    <reaction evidence="5 6">
        <text>cytidine(34) in tRNA(Ile2) + L-lysine + ATP = lysidine(34) in tRNA(Ile2) + AMP + diphosphate + H(+)</text>
        <dbReference type="Rhea" id="RHEA:43744"/>
        <dbReference type="Rhea" id="RHEA-COMP:10625"/>
        <dbReference type="Rhea" id="RHEA-COMP:10670"/>
        <dbReference type="ChEBI" id="CHEBI:15378"/>
        <dbReference type="ChEBI" id="CHEBI:30616"/>
        <dbReference type="ChEBI" id="CHEBI:32551"/>
        <dbReference type="ChEBI" id="CHEBI:33019"/>
        <dbReference type="ChEBI" id="CHEBI:82748"/>
        <dbReference type="ChEBI" id="CHEBI:83665"/>
        <dbReference type="ChEBI" id="CHEBI:456215"/>
        <dbReference type="EC" id="6.3.4.19"/>
    </reaction>
</comment>
<keyword evidence="9" id="KW-1185">Reference proteome</keyword>
<evidence type="ECO:0000256" key="5">
    <source>
        <dbReference type="ARBA" id="ARBA00048539"/>
    </source>
</evidence>
<dbReference type="PANTHER" id="PTHR43033:SF1">
    <property type="entry name" value="TRNA(ILE)-LYSIDINE SYNTHASE-RELATED"/>
    <property type="match status" value="1"/>
</dbReference>
<dbReference type="GO" id="GO:0005737">
    <property type="term" value="C:cytoplasm"/>
    <property type="evidence" value="ECO:0007669"/>
    <property type="project" value="UniProtKB-SubCell"/>
</dbReference>
<evidence type="ECO:0000256" key="2">
    <source>
        <dbReference type="ARBA" id="ARBA00022694"/>
    </source>
</evidence>
<gene>
    <name evidence="6 8" type="primary">tilS</name>
    <name evidence="8" type="ORF">QQ91_0018535</name>
</gene>
<dbReference type="InterPro" id="IPR014729">
    <property type="entry name" value="Rossmann-like_a/b/a_fold"/>
</dbReference>
<keyword evidence="1 6" id="KW-0436">Ligase</keyword>
<comment type="caution">
    <text evidence="8">The sequence shown here is derived from an EMBL/GenBank/DDBJ whole genome shotgun (WGS) entry which is preliminary data.</text>
</comment>
<comment type="domain">
    <text evidence="6">The N-terminal region contains the highly conserved SGGXDS motif, predicted to be a P-loop motif involved in ATP binding.</text>
</comment>
<dbReference type="GO" id="GO:0005524">
    <property type="term" value="F:ATP binding"/>
    <property type="evidence" value="ECO:0007669"/>
    <property type="project" value="UniProtKB-UniRule"/>
</dbReference>